<evidence type="ECO:0000256" key="11">
    <source>
        <dbReference type="ARBA" id="ARBA00023237"/>
    </source>
</evidence>
<keyword evidence="4" id="KW-0410">Iron transport</keyword>
<keyword evidence="6 13" id="KW-0732">Signal</keyword>
<sequence length="790" mass="85975">MSVISSIRRSARAALLFACATGALNAAHAQEPVGDESETITVTGRRISQSSEAIGEDKISNVVAVTREALLSAPSGISGLKMLEQLPGFNVQTDGALGLYEFGNSVQTRAFNLDQIGFVVDGIPTGRSDAFGGSPVFRYVDNENLGVVEASVGAGDVGLPSYSTLGPVVQYNSIAPQDEMGLFVSQSFGDDSLKRTFIRVNTGKVGPFKAYVSRTKLNSDLWRGPGTIDREHWEAQLHADLGGDSWARFKFVSNDFFDYDSPTLTRAQYNCASTNLVGQCGRDYAYLENVPNTTTGFAPTVPGVYYSNSNYANVYNLAINVRKDRLYGATFHAGIADGVWAESTLYWEDKGGYGVSPDTYANSLTRYTAQVQAGLAVTAPKGVQYGRSGVGGNRYGIANKLHWEQGNNIVEAGLWAEVDKYHRTQARYNTVDGAPDGEPNLDELVYLRRNYRSQRDTLQVSLKDTLKLMDDRLVLDVGFKGLMLDYSLRGYRDFDDYYRVVGGVGVAGWGPQINSAHYRDMFLPMAGVLYKLDGRSQIFASYAENMALPKGMDDIYAVTRTGTSALVPQPNPERSKNMELGFRTNQGQVYASIAGYYTKFKNRIQSITTFVEGGGASTETFYQNVGRVKAYGVEASGTYKPAFLNGLAYANANVTYNHAKFQDDIVASVTYATAGKYIPDSAKWIVSGGVTIEPASWLVANISGKYTSKRWSTFTNTAGSSVPAYTVFSGYVDIGDGFSLGPIKSVKARFNVDNIFDKDVLSFISSSVTGDGAFRPLSPRTFQFTISGEI</sequence>
<dbReference type="Gene3D" id="2.170.130.10">
    <property type="entry name" value="TonB-dependent receptor, plug domain"/>
    <property type="match status" value="1"/>
</dbReference>
<dbReference type="InterPro" id="IPR039426">
    <property type="entry name" value="TonB-dep_rcpt-like"/>
</dbReference>
<keyword evidence="2 12" id="KW-0813">Transport</keyword>
<keyword evidence="8" id="KW-0406">Ion transport</keyword>
<feature type="domain" description="TonB-dependent receptor-like beta-barrel" evidence="14">
    <location>
        <begin position="290"/>
        <end position="755"/>
    </location>
</feature>
<evidence type="ECO:0000313" key="16">
    <source>
        <dbReference type="Proteomes" id="UP001059971"/>
    </source>
</evidence>
<evidence type="ECO:0000256" key="8">
    <source>
        <dbReference type="ARBA" id="ARBA00023065"/>
    </source>
</evidence>
<keyword evidence="7" id="KW-0408">Iron</keyword>
<dbReference type="Gene3D" id="2.40.170.20">
    <property type="entry name" value="TonB-dependent receptor, beta-barrel domain"/>
    <property type="match status" value="1"/>
</dbReference>
<name>A0ABM7G8H8_9SPHN</name>
<proteinExistence type="inferred from homology"/>
<evidence type="ECO:0000256" key="1">
    <source>
        <dbReference type="ARBA" id="ARBA00004571"/>
    </source>
</evidence>
<dbReference type="Pfam" id="PF00593">
    <property type="entry name" value="TonB_dep_Rec_b-barrel"/>
    <property type="match status" value="1"/>
</dbReference>
<dbReference type="EMBL" id="AP018817">
    <property type="protein sequence ID" value="BBF71106.1"/>
    <property type="molecule type" value="Genomic_DNA"/>
</dbReference>
<feature type="signal peptide" evidence="13">
    <location>
        <begin position="1"/>
        <end position="29"/>
    </location>
</feature>
<evidence type="ECO:0000256" key="10">
    <source>
        <dbReference type="ARBA" id="ARBA00023136"/>
    </source>
</evidence>
<reference evidence="15" key="1">
    <citation type="submission" date="2018-07" db="EMBL/GenBank/DDBJ databases">
        <title>Complete genome sequence of Sphingomonas bisphenolicum strain AO1, a bisphenol A degradative bacterium isolated from Japanese farm field.</title>
        <authorList>
            <person name="Murakami M."/>
            <person name="Koh M."/>
            <person name="Koba S."/>
            <person name="Matsumura Y."/>
        </authorList>
    </citation>
    <scope>NUCLEOTIDE SEQUENCE</scope>
    <source>
        <strain evidence="15">AO1</strain>
    </source>
</reference>
<keyword evidence="16" id="KW-1185">Reference proteome</keyword>
<evidence type="ECO:0000256" key="2">
    <source>
        <dbReference type="ARBA" id="ARBA00022448"/>
    </source>
</evidence>
<organism evidence="15 16">
    <name type="scientific">Sphingomonas bisphenolicum</name>
    <dbReference type="NCBI Taxonomy" id="296544"/>
    <lineage>
        <taxon>Bacteria</taxon>
        <taxon>Pseudomonadati</taxon>
        <taxon>Pseudomonadota</taxon>
        <taxon>Alphaproteobacteria</taxon>
        <taxon>Sphingomonadales</taxon>
        <taxon>Sphingomonadaceae</taxon>
        <taxon>Sphingomonas</taxon>
    </lineage>
</organism>
<accession>A0ABM7G8H8</accession>
<dbReference type="InterPro" id="IPR037066">
    <property type="entry name" value="Plug_dom_sf"/>
</dbReference>
<evidence type="ECO:0000256" key="12">
    <source>
        <dbReference type="PROSITE-ProRule" id="PRU01360"/>
    </source>
</evidence>
<evidence type="ECO:0000313" key="15">
    <source>
        <dbReference type="EMBL" id="BBF71106.1"/>
    </source>
</evidence>
<evidence type="ECO:0000256" key="4">
    <source>
        <dbReference type="ARBA" id="ARBA00022496"/>
    </source>
</evidence>
<keyword evidence="10 12" id="KW-0472">Membrane</keyword>
<dbReference type="InterPro" id="IPR000531">
    <property type="entry name" value="Beta-barrel_TonB"/>
</dbReference>
<evidence type="ECO:0000256" key="9">
    <source>
        <dbReference type="ARBA" id="ARBA00023077"/>
    </source>
</evidence>
<evidence type="ECO:0000256" key="7">
    <source>
        <dbReference type="ARBA" id="ARBA00023004"/>
    </source>
</evidence>
<dbReference type="SUPFAM" id="SSF56935">
    <property type="entry name" value="Porins"/>
    <property type="match status" value="1"/>
</dbReference>
<protein>
    <submittedName>
        <fullName evidence="15">TonB-dependent receptor</fullName>
    </submittedName>
</protein>
<evidence type="ECO:0000256" key="3">
    <source>
        <dbReference type="ARBA" id="ARBA00022452"/>
    </source>
</evidence>
<dbReference type="InterPro" id="IPR036942">
    <property type="entry name" value="Beta-barrel_TonB_sf"/>
</dbReference>
<dbReference type="Proteomes" id="UP001059971">
    <property type="component" value="Chromosome 1"/>
</dbReference>
<feature type="chain" id="PRO_5046293903" evidence="13">
    <location>
        <begin position="30"/>
        <end position="790"/>
    </location>
</feature>
<comment type="subcellular location">
    <subcellularLocation>
        <location evidence="1 12">Cell outer membrane</location>
        <topology evidence="1 12">Multi-pass membrane protein</topology>
    </subcellularLocation>
</comment>
<evidence type="ECO:0000259" key="14">
    <source>
        <dbReference type="Pfam" id="PF00593"/>
    </source>
</evidence>
<comment type="similarity">
    <text evidence="12">Belongs to the TonB-dependent receptor family.</text>
</comment>
<dbReference type="PANTHER" id="PTHR32552">
    <property type="entry name" value="FERRICHROME IRON RECEPTOR-RELATED"/>
    <property type="match status" value="1"/>
</dbReference>
<dbReference type="PROSITE" id="PS52016">
    <property type="entry name" value="TONB_DEPENDENT_REC_3"/>
    <property type="match status" value="1"/>
</dbReference>
<dbReference type="RefSeq" id="WP_261935228.1">
    <property type="nucleotide sequence ID" value="NZ_AP018817.1"/>
</dbReference>
<evidence type="ECO:0000256" key="6">
    <source>
        <dbReference type="ARBA" id="ARBA00022729"/>
    </source>
</evidence>
<evidence type="ECO:0000256" key="5">
    <source>
        <dbReference type="ARBA" id="ARBA00022692"/>
    </source>
</evidence>
<evidence type="ECO:0000256" key="13">
    <source>
        <dbReference type="SAM" id="SignalP"/>
    </source>
</evidence>
<keyword evidence="5 12" id="KW-0812">Transmembrane</keyword>
<keyword evidence="9" id="KW-0798">TonB box</keyword>
<gene>
    <name evidence="15" type="ORF">SBA_ch1_33060</name>
</gene>
<keyword evidence="11 12" id="KW-0998">Cell outer membrane</keyword>
<dbReference type="PANTHER" id="PTHR32552:SF89">
    <property type="entry name" value="CATECHOLATE SIDEROPHORE RECEPTOR FIU"/>
    <property type="match status" value="1"/>
</dbReference>
<keyword evidence="15" id="KW-0675">Receptor</keyword>
<keyword evidence="3 12" id="KW-1134">Transmembrane beta strand</keyword>